<dbReference type="AlphaFoldDB" id="C3ZTA7"/>
<accession>C3ZTA7</accession>
<dbReference type="InParanoid" id="C3ZTA7"/>
<organism>
    <name type="scientific">Branchiostoma floridae</name>
    <name type="common">Florida lancelet</name>
    <name type="synonym">Amphioxus</name>
    <dbReference type="NCBI Taxonomy" id="7739"/>
    <lineage>
        <taxon>Eukaryota</taxon>
        <taxon>Metazoa</taxon>
        <taxon>Chordata</taxon>
        <taxon>Cephalochordata</taxon>
        <taxon>Leptocardii</taxon>
        <taxon>Amphioxiformes</taxon>
        <taxon>Branchiostomatidae</taxon>
        <taxon>Branchiostoma</taxon>
    </lineage>
</organism>
<gene>
    <name evidence="2" type="ORF">BRAFLDRAFT_68781</name>
</gene>
<evidence type="ECO:0000313" key="2">
    <source>
        <dbReference type="EMBL" id="EEN44154.1"/>
    </source>
</evidence>
<evidence type="ECO:0000256" key="1">
    <source>
        <dbReference type="SAM" id="MobiDB-lite"/>
    </source>
</evidence>
<feature type="compositionally biased region" description="Polar residues" evidence="1">
    <location>
        <begin position="145"/>
        <end position="164"/>
    </location>
</feature>
<dbReference type="EMBL" id="GG666677">
    <property type="protein sequence ID" value="EEN44154.1"/>
    <property type="molecule type" value="Genomic_DNA"/>
</dbReference>
<reference evidence="2" key="1">
    <citation type="journal article" date="2008" name="Nature">
        <title>The amphioxus genome and the evolution of the chordate karyotype.</title>
        <authorList>
            <consortium name="US DOE Joint Genome Institute (JGI-PGF)"/>
            <person name="Putnam N.H."/>
            <person name="Butts T."/>
            <person name="Ferrier D.E.K."/>
            <person name="Furlong R.F."/>
            <person name="Hellsten U."/>
            <person name="Kawashima T."/>
            <person name="Robinson-Rechavi M."/>
            <person name="Shoguchi E."/>
            <person name="Terry A."/>
            <person name="Yu J.-K."/>
            <person name="Benito-Gutierrez E.L."/>
            <person name="Dubchak I."/>
            <person name="Garcia-Fernandez J."/>
            <person name="Gibson-Brown J.J."/>
            <person name="Grigoriev I.V."/>
            <person name="Horton A.C."/>
            <person name="de Jong P.J."/>
            <person name="Jurka J."/>
            <person name="Kapitonov V.V."/>
            <person name="Kohara Y."/>
            <person name="Kuroki Y."/>
            <person name="Lindquist E."/>
            <person name="Lucas S."/>
            <person name="Osoegawa K."/>
            <person name="Pennacchio L.A."/>
            <person name="Salamov A.A."/>
            <person name="Satou Y."/>
            <person name="Sauka-Spengler T."/>
            <person name="Schmutz J."/>
            <person name="Shin-I T."/>
            <person name="Toyoda A."/>
            <person name="Bronner-Fraser M."/>
            <person name="Fujiyama A."/>
            <person name="Holland L.Z."/>
            <person name="Holland P.W.H."/>
            <person name="Satoh N."/>
            <person name="Rokhsar D.S."/>
        </authorList>
    </citation>
    <scope>NUCLEOTIDE SEQUENCE [LARGE SCALE GENOMIC DNA]</scope>
    <source>
        <strain evidence="2">S238N-H82</strain>
        <tissue evidence="2">Testes</tissue>
    </source>
</reference>
<feature type="region of interest" description="Disordered" evidence="1">
    <location>
        <begin position="145"/>
        <end position="172"/>
    </location>
</feature>
<feature type="compositionally biased region" description="Polar residues" evidence="1">
    <location>
        <begin position="97"/>
        <end position="109"/>
    </location>
</feature>
<sequence length="223" mass="24220">PDCLLKPCGCQIILACPPYNCQEKIAEMCRLAAVLAACVALVRLTTALQACSSSFGSRIPRWTEPRTHGVCICDAAGRVNCANKNLAVVPDSIPASTTPTDLSLDNRNPNDGHPSIYHSPIDNSNIRTFSIIGIVCYMRRQINGTSGSRSQEGAVNPGTENPSQEAEEDEIEYEDVLLPEGRGGGNVHYAEMATADQAYYWGGSSHPYENIRSEDEYEEPIRG</sequence>
<name>C3ZTA7_BRAFL</name>
<proteinExistence type="predicted"/>
<feature type="non-terminal residue" evidence="2">
    <location>
        <position position="1"/>
    </location>
</feature>
<protein>
    <submittedName>
        <fullName evidence="2">Uncharacterized protein</fullName>
    </submittedName>
</protein>
<feature type="region of interest" description="Disordered" evidence="1">
    <location>
        <begin position="97"/>
        <end position="119"/>
    </location>
</feature>